<protein>
    <submittedName>
        <fullName evidence="2">Uncharacterized protein</fullName>
    </submittedName>
</protein>
<proteinExistence type="predicted"/>
<name>A0A8F6Y983_9RHOB</name>
<keyword evidence="3" id="KW-1185">Reference proteome</keyword>
<dbReference type="AlphaFoldDB" id="A0A8F6Y983"/>
<reference evidence="2 3" key="1">
    <citation type="submission" date="2021-07" db="EMBL/GenBank/DDBJ databases">
        <title>A novel Jannaschia species isolated from marine dinoflagellate Ceratoperidinium margalefii.</title>
        <authorList>
            <person name="Jiang Y."/>
            <person name="Li Z."/>
        </authorList>
    </citation>
    <scope>NUCLEOTIDE SEQUENCE [LARGE SCALE GENOMIC DNA]</scope>
    <source>
        <strain evidence="2 3">J12C1-MA-4</strain>
    </source>
</reference>
<accession>A0A8F6Y983</accession>
<sequence length="235" mass="23304">MTTYSNARNVLGVLLIAGGTVMGTSAVNAQTTLSASECRSILQMDRSLVRPRIFQACQGLMNRIGEGDGDNRQQITRSRTGGGNPGNPGSPGGSDGGNSASGTLTVTASALRNGRLGADACIDLTNGATQSCSLVQVSAATGTRQMLLGHDGTILNANVDVGGHDLLDATVAGSDSGLSVDADLAGHDLADVTVGSGDSGGLGVDADLGGHSLAEVEVGGDSGLSLEVVGINILN</sequence>
<dbReference type="KEGG" id="gce:KYE46_10175"/>
<evidence type="ECO:0000256" key="1">
    <source>
        <dbReference type="SAM" id="MobiDB-lite"/>
    </source>
</evidence>
<dbReference type="Proteomes" id="UP000825009">
    <property type="component" value="Chromosome"/>
</dbReference>
<dbReference type="RefSeq" id="WP_219000515.1">
    <property type="nucleotide sequence ID" value="NZ_CP079194.1"/>
</dbReference>
<feature type="compositionally biased region" description="Gly residues" evidence="1">
    <location>
        <begin position="80"/>
        <end position="96"/>
    </location>
</feature>
<evidence type="ECO:0000313" key="3">
    <source>
        <dbReference type="Proteomes" id="UP000825009"/>
    </source>
</evidence>
<evidence type="ECO:0000313" key="2">
    <source>
        <dbReference type="EMBL" id="QXT38318.1"/>
    </source>
</evidence>
<feature type="region of interest" description="Disordered" evidence="1">
    <location>
        <begin position="64"/>
        <end position="103"/>
    </location>
</feature>
<organism evidence="2 3">
    <name type="scientific">Gymnodinialimonas ceratoperidinii</name>
    <dbReference type="NCBI Taxonomy" id="2856823"/>
    <lineage>
        <taxon>Bacteria</taxon>
        <taxon>Pseudomonadati</taxon>
        <taxon>Pseudomonadota</taxon>
        <taxon>Alphaproteobacteria</taxon>
        <taxon>Rhodobacterales</taxon>
        <taxon>Paracoccaceae</taxon>
        <taxon>Gymnodinialimonas</taxon>
    </lineage>
</organism>
<gene>
    <name evidence="2" type="ORF">KYE46_10175</name>
</gene>
<dbReference type="EMBL" id="CP079194">
    <property type="protein sequence ID" value="QXT38318.1"/>
    <property type="molecule type" value="Genomic_DNA"/>
</dbReference>